<accession>A0A5J4WJK5</accession>
<dbReference type="OrthoDB" id="425894at2759"/>
<reference evidence="2 3" key="1">
    <citation type="submission" date="2019-03" db="EMBL/GenBank/DDBJ databases">
        <title>Single cell metagenomics reveals metabolic interactions within the superorganism composed of flagellate Streblomastix strix and complex community of Bacteroidetes bacteria on its surface.</title>
        <authorList>
            <person name="Treitli S.C."/>
            <person name="Kolisko M."/>
            <person name="Husnik F."/>
            <person name="Keeling P."/>
            <person name="Hampl V."/>
        </authorList>
    </citation>
    <scope>NUCLEOTIDE SEQUENCE [LARGE SCALE GENOMIC DNA]</scope>
    <source>
        <strain evidence="2">ST1C</strain>
    </source>
</reference>
<dbReference type="EMBL" id="SNRW01001807">
    <property type="protein sequence ID" value="KAA6394943.1"/>
    <property type="molecule type" value="Genomic_DNA"/>
</dbReference>
<dbReference type="PANTHER" id="PTHR36542:SF2">
    <property type="entry name" value="GIG2-LIKE PROTEIN DRED-RELATED"/>
    <property type="match status" value="1"/>
</dbReference>
<feature type="region of interest" description="Disordered" evidence="1">
    <location>
        <begin position="173"/>
        <end position="215"/>
    </location>
</feature>
<dbReference type="AlphaFoldDB" id="A0A5J4WJK5"/>
<organism evidence="2 3">
    <name type="scientific">Streblomastix strix</name>
    <dbReference type="NCBI Taxonomy" id="222440"/>
    <lineage>
        <taxon>Eukaryota</taxon>
        <taxon>Metamonada</taxon>
        <taxon>Preaxostyla</taxon>
        <taxon>Oxymonadida</taxon>
        <taxon>Streblomastigidae</taxon>
        <taxon>Streblomastix</taxon>
    </lineage>
</organism>
<dbReference type="Gene3D" id="3.90.228.10">
    <property type="match status" value="1"/>
</dbReference>
<dbReference type="PANTHER" id="PTHR36542">
    <property type="entry name" value="GIG2-LIKE PROTEIN DRED-RELATED"/>
    <property type="match status" value="1"/>
</dbReference>
<proteinExistence type="predicted"/>
<evidence type="ECO:0000313" key="2">
    <source>
        <dbReference type="EMBL" id="KAA6394943.1"/>
    </source>
</evidence>
<evidence type="ECO:0000256" key="1">
    <source>
        <dbReference type="SAM" id="MobiDB-lite"/>
    </source>
</evidence>
<comment type="caution">
    <text evidence="2">The sequence shown here is derived from an EMBL/GenBank/DDBJ whole genome shotgun (WGS) entry which is preliminary data.</text>
</comment>
<dbReference type="GO" id="GO:0005737">
    <property type="term" value="C:cytoplasm"/>
    <property type="evidence" value="ECO:0007669"/>
    <property type="project" value="TreeGrafter"/>
</dbReference>
<evidence type="ECO:0000313" key="3">
    <source>
        <dbReference type="Proteomes" id="UP000324800"/>
    </source>
</evidence>
<dbReference type="SUPFAM" id="SSF56399">
    <property type="entry name" value="ADP-ribosylation"/>
    <property type="match status" value="1"/>
</dbReference>
<dbReference type="Proteomes" id="UP000324800">
    <property type="component" value="Unassembled WGS sequence"/>
</dbReference>
<name>A0A5J4WJK5_9EUKA</name>
<evidence type="ECO:0008006" key="4">
    <source>
        <dbReference type="Google" id="ProtNLM"/>
    </source>
</evidence>
<gene>
    <name evidence="2" type="ORF">EZS28_009524</name>
</gene>
<protein>
    <recommendedName>
        <fullName evidence="4">PARP catalytic domain-containing protein</fullName>
    </recommendedName>
</protein>
<sequence>MLIVSGLVITKISEDDSPKLSTCANFVGTNLKGPTNIITGFHQTTPQAAQQILANGFKPGSGGIAGGGIYFALNQHDTFQKAHQHGTILKAKVNVGRAKIMTSFDWGLNGQKLENEGFDSVFLPTGDGSNLSANEYVIYDPRRVLSVEEVKPQSQVQQLVVQRLNAVQKLIKHHKLSNPNRVRRHSASGRRSRRNVSTKPRRKWGPKRNRKSNAS</sequence>